<dbReference type="AlphaFoldDB" id="A0A395ILV0"/>
<proteinExistence type="predicted"/>
<dbReference type="OrthoDB" id="3512539at2759"/>
<comment type="caution">
    <text evidence="1">The sequence shown here is derived from an EMBL/GenBank/DDBJ whole genome shotgun (WGS) entry which is preliminary data.</text>
</comment>
<protein>
    <submittedName>
        <fullName evidence="1">Uncharacterized protein</fullName>
    </submittedName>
</protein>
<dbReference type="Proteomes" id="UP000249056">
    <property type="component" value="Unassembled WGS sequence"/>
</dbReference>
<evidence type="ECO:0000313" key="1">
    <source>
        <dbReference type="EMBL" id="RAL61255.1"/>
    </source>
</evidence>
<evidence type="ECO:0000313" key="2">
    <source>
        <dbReference type="Proteomes" id="UP000249056"/>
    </source>
</evidence>
<keyword evidence="2" id="KW-1185">Reference proteome</keyword>
<organism evidence="1 2">
    <name type="scientific">Monilinia fructigena</name>
    <dbReference type="NCBI Taxonomy" id="38457"/>
    <lineage>
        <taxon>Eukaryota</taxon>
        <taxon>Fungi</taxon>
        <taxon>Dikarya</taxon>
        <taxon>Ascomycota</taxon>
        <taxon>Pezizomycotina</taxon>
        <taxon>Leotiomycetes</taxon>
        <taxon>Helotiales</taxon>
        <taxon>Sclerotiniaceae</taxon>
        <taxon>Monilinia</taxon>
    </lineage>
</organism>
<reference evidence="1 2" key="1">
    <citation type="submission" date="2018-06" db="EMBL/GenBank/DDBJ databases">
        <title>Genome Sequence of the Brown Rot Fungal Pathogen Monilinia fructigena.</title>
        <authorList>
            <person name="Landi L."/>
            <person name="De Miccolis Angelini R.M."/>
            <person name="Pollastro S."/>
            <person name="Abate D."/>
            <person name="Faretra F."/>
            <person name="Romanazzi G."/>
        </authorList>
    </citation>
    <scope>NUCLEOTIDE SEQUENCE [LARGE SCALE GENOMIC DNA]</scope>
    <source>
        <strain evidence="1 2">Mfrg269</strain>
    </source>
</reference>
<sequence>MRKIQTSLLDAIANHRTRAGQNWEKFIKDFPTASGALKCVMAKTISENHIVVVLELERCEQEHLFGNCRDELARLS</sequence>
<dbReference type="EMBL" id="QKRW01000033">
    <property type="protein sequence ID" value="RAL61255.1"/>
    <property type="molecule type" value="Genomic_DNA"/>
</dbReference>
<gene>
    <name evidence="1" type="ORF">DID88_010334</name>
</gene>
<accession>A0A395ILV0</accession>
<name>A0A395ILV0_9HELO</name>